<feature type="compositionally biased region" description="Basic and acidic residues" evidence="1">
    <location>
        <begin position="64"/>
        <end position="74"/>
    </location>
</feature>
<comment type="caution">
    <text evidence="2">The sequence shown here is derived from an EMBL/GenBank/DDBJ whole genome shotgun (WGS) entry which is preliminary data.</text>
</comment>
<dbReference type="AlphaFoldDB" id="A0A699XCI0"/>
<name>A0A699XCI0_TANCI</name>
<feature type="non-terminal residue" evidence="2">
    <location>
        <position position="88"/>
    </location>
</feature>
<feature type="compositionally biased region" description="Basic residues" evidence="1">
    <location>
        <begin position="75"/>
        <end position="88"/>
    </location>
</feature>
<feature type="region of interest" description="Disordered" evidence="1">
    <location>
        <begin position="1"/>
        <end position="88"/>
    </location>
</feature>
<gene>
    <name evidence="2" type="ORF">Tci_929336</name>
</gene>
<evidence type="ECO:0000313" key="2">
    <source>
        <dbReference type="EMBL" id="GFD57367.1"/>
    </source>
</evidence>
<reference evidence="2" key="1">
    <citation type="journal article" date="2019" name="Sci. Rep.">
        <title>Draft genome of Tanacetum cinerariifolium, the natural source of mosquito coil.</title>
        <authorList>
            <person name="Yamashiro T."/>
            <person name="Shiraishi A."/>
            <person name="Satake H."/>
            <person name="Nakayama K."/>
        </authorList>
    </citation>
    <scope>NUCLEOTIDE SEQUENCE</scope>
</reference>
<organism evidence="2">
    <name type="scientific">Tanacetum cinerariifolium</name>
    <name type="common">Dalmatian daisy</name>
    <name type="synonym">Chrysanthemum cinerariifolium</name>
    <dbReference type="NCBI Taxonomy" id="118510"/>
    <lineage>
        <taxon>Eukaryota</taxon>
        <taxon>Viridiplantae</taxon>
        <taxon>Streptophyta</taxon>
        <taxon>Embryophyta</taxon>
        <taxon>Tracheophyta</taxon>
        <taxon>Spermatophyta</taxon>
        <taxon>Magnoliopsida</taxon>
        <taxon>eudicotyledons</taxon>
        <taxon>Gunneridae</taxon>
        <taxon>Pentapetalae</taxon>
        <taxon>asterids</taxon>
        <taxon>campanulids</taxon>
        <taxon>Asterales</taxon>
        <taxon>Asteraceae</taxon>
        <taxon>Asteroideae</taxon>
        <taxon>Anthemideae</taxon>
        <taxon>Anthemidinae</taxon>
        <taxon>Tanacetum</taxon>
    </lineage>
</organism>
<accession>A0A699XCI0</accession>
<sequence>ATSSPDRTGTLDEPVERERQGGAAPADHSWHSDIRAQPGHGGRRKRPGASERRYRLQLHQSAHRGGDQQRDGRPAARKLQHCPRRQRR</sequence>
<evidence type="ECO:0000256" key="1">
    <source>
        <dbReference type="SAM" id="MobiDB-lite"/>
    </source>
</evidence>
<feature type="non-terminal residue" evidence="2">
    <location>
        <position position="1"/>
    </location>
</feature>
<proteinExistence type="predicted"/>
<protein>
    <submittedName>
        <fullName evidence="2">Uncharacterized protein</fullName>
    </submittedName>
</protein>
<dbReference type="EMBL" id="BKCJ011840212">
    <property type="protein sequence ID" value="GFD57367.1"/>
    <property type="molecule type" value="Genomic_DNA"/>
</dbReference>